<dbReference type="GO" id="GO:0016071">
    <property type="term" value="P:mRNA metabolic process"/>
    <property type="evidence" value="ECO:0007669"/>
    <property type="project" value="UniProtKB-ARBA"/>
</dbReference>
<feature type="region of interest" description="Disordered" evidence="1">
    <location>
        <begin position="1"/>
        <end position="159"/>
    </location>
</feature>
<dbReference type="PANTHER" id="PTHR35361">
    <property type="entry name" value="OS08G0443700 PROTEIN"/>
    <property type="match status" value="1"/>
</dbReference>
<dbReference type="InterPro" id="IPR028322">
    <property type="entry name" value="PNRC-like_rgn"/>
</dbReference>
<sequence>MAAVAGALLPPLLPTPPRSEMLPILPTPPKSKMLPLLPTPHGVVLTMSPGRADSVERWDSKKLASSSSSSSSLASSYSAGSPGRADSVERWDSKKLATSSPPTGRGCHDRNNKRLPSPGRASSAERWDLHKKKSMFAGSSFYASPDPSMLPMPSFLRAH</sequence>
<gene>
    <name evidence="2" type="ORF">CFC21_081819</name>
</gene>
<evidence type="ECO:0000256" key="1">
    <source>
        <dbReference type="SAM" id="MobiDB-lite"/>
    </source>
</evidence>
<proteinExistence type="predicted"/>
<dbReference type="AlphaFoldDB" id="A0A9R1L4F7"/>
<feature type="compositionally biased region" description="Basic and acidic residues" evidence="1">
    <location>
        <begin position="53"/>
        <end position="62"/>
    </location>
</feature>
<organism evidence="2">
    <name type="scientific">Triticum aestivum</name>
    <name type="common">Wheat</name>
    <dbReference type="NCBI Taxonomy" id="4565"/>
    <lineage>
        <taxon>Eukaryota</taxon>
        <taxon>Viridiplantae</taxon>
        <taxon>Streptophyta</taxon>
        <taxon>Embryophyta</taxon>
        <taxon>Tracheophyta</taxon>
        <taxon>Spermatophyta</taxon>
        <taxon>Magnoliopsida</taxon>
        <taxon>Liliopsida</taxon>
        <taxon>Poales</taxon>
        <taxon>Poaceae</taxon>
        <taxon>BOP clade</taxon>
        <taxon>Pooideae</taxon>
        <taxon>Triticodae</taxon>
        <taxon>Triticeae</taxon>
        <taxon>Triticinae</taxon>
        <taxon>Triticum</taxon>
    </lineage>
</organism>
<dbReference type="EMBL" id="CM022226">
    <property type="protein sequence ID" value="KAF7077245.1"/>
    <property type="molecule type" value="Genomic_DNA"/>
</dbReference>
<reference evidence="2" key="2">
    <citation type="submission" date="2020-03" db="EMBL/GenBank/DDBJ databases">
        <title>The second near-complete assembly of the hexaploid bread wheat (Triticum aestivum) genome.</title>
        <authorList>
            <person name="Zimin A.V."/>
            <person name="Puiu D."/>
            <person name="Shumante A."/>
            <person name="Alonge M."/>
            <person name="Salzberg S.L."/>
        </authorList>
    </citation>
    <scope>NUCLEOTIDE SEQUENCE</scope>
    <source>
        <tissue evidence="2">Leaf</tissue>
    </source>
</reference>
<dbReference type="OrthoDB" id="695193at2759"/>
<feature type="compositionally biased region" description="Basic and acidic residues" evidence="1">
    <location>
        <begin position="86"/>
        <end position="95"/>
    </location>
</feature>
<feature type="compositionally biased region" description="Low complexity" evidence="1">
    <location>
        <begin position="63"/>
        <end position="81"/>
    </location>
</feature>
<accession>A0A9R1L4F7</accession>
<dbReference type="Proteomes" id="UP000815260">
    <property type="component" value="Chromosome 6A"/>
</dbReference>
<reference evidence="2" key="1">
    <citation type="journal article" date="2017" name="Gigascience">
        <title>The first near-complete assembly of the hexaploid bread wheat genome, Triticum aestivum.</title>
        <authorList>
            <person name="Zimin A.V."/>
            <person name="Puiu D."/>
            <person name="Hall R."/>
            <person name="Kingan S."/>
            <person name="Clavijo B.J."/>
            <person name="Salzberg S.L."/>
        </authorList>
    </citation>
    <scope>NUCLEOTIDE SEQUENCE</scope>
    <source>
        <tissue evidence="2">Leaf</tissue>
    </source>
</reference>
<dbReference type="Pfam" id="PF15365">
    <property type="entry name" value="PNRC"/>
    <property type="match status" value="1"/>
</dbReference>
<dbReference type="PANTHER" id="PTHR35361:SF9">
    <property type="entry name" value="DUF4005 DOMAIN-CONTAINING PROTEIN"/>
    <property type="match status" value="1"/>
</dbReference>
<evidence type="ECO:0000313" key="2">
    <source>
        <dbReference type="EMBL" id="KAF7077245.1"/>
    </source>
</evidence>
<comment type="caution">
    <text evidence="2">The sequence shown here is derived from an EMBL/GenBank/DDBJ whole genome shotgun (WGS) entry which is preliminary data.</text>
</comment>
<protein>
    <submittedName>
        <fullName evidence="2">Uncharacterized protein</fullName>
    </submittedName>
</protein>
<name>A0A9R1L4F7_WHEAT</name>